<comment type="caution">
    <text evidence="2">The sequence shown here is derived from an EMBL/GenBank/DDBJ whole genome shotgun (WGS) entry which is preliminary data.</text>
</comment>
<dbReference type="Gene3D" id="3.30.110.40">
    <property type="entry name" value="TusA-like domain"/>
    <property type="match status" value="1"/>
</dbReference>
<dbReference type="Proteomes" id="UP001596425">
    <property type="component" value="Unassembled WGS sequence"/>
</dbReference>
<dbReference type="RefSeq" id="WP_193191654.1">
    <property type="nucleotide sequence ID" value="NZ_JACZFR010000021.1"/>
</dbReference>
<dbReference type="EMBL" id="JBHSVR010000001">
    <property type="protein sequence ID" value="MFC6634725.1"/>
    <property type="molecule type" value="Genomic_DNA"/>
</dbReference>
<sequence length="91" mass="9934">MTVPATDSDSNRAPDWDAAVTVDARGLSCPQPLLAMRRARSAHAAGTLLRVLATDAGSWRDFHSYAELSGNPLLRAERCGDCFQYWLRAGQ</sequence>
<dbReference type="PROSITE" id="PS01148">
    <property type="entry name" value="UPF0033"/>
    <property type="match status" value="1"/>
</dbReference>
<dbReference type="InterPro" id="IPR036868">
    <property type="entry name" value="TusA-like_sf"/>
</dbReference>
<evidence type="ECO:0000313" key="2">
    <source>
        <dbReference type="EMBL" id="MFC6634725.1"/>
    </source>
</evidence>
<gene>
    <name evidence="2" type="ORF">ACFQBM_15670</name>
</gene>
<reference evidence="3" key="1">
    <citation type="journal article" date="2019" name="Int. J. Syst. Evol. Microbiol.">
        <title>The Global Catalogue of Microorganisms (GCM) 10K type strain sequencing project: providing services to taxonomists for standard genome sequencing and annotation.</title>
        <authorList>
            <consortium name="The Broad Institute Genomics Platform"/>
            <consortium name="The Broad Institute Genome Sequencing Center for Infectious Disease"/>
            <person name="Wu L."/>
            <person name="Ma J."/>
        </authorList>
    </citation>
    <scope>NUCLEOTIDE SEQUENCE [LARGE SCALE GENOMIC DNA]</scope>
    <source>
        <strain evidence="3">CGMCC 1.13718</strain>
    </source>
</reference>
<evidence type="ECO:0000313" key="3">
    <source>
        <dbReference type="Proteomes" id="UP001596425"/>
    </source>
</evidence>
<name>A0ABW1YRN1_9GAMM</name>
<organism evidence="2 3">
    <name type="scientific">Microbulbifer taiwanensis</name>
    <dbReference type="NCBI Taxonomy" id="986746"/>
    <lineage>
        <taxon>Bacteria</taxon>
        <taxon>Pseudomonadati</taxon>
        <taxon>Pseudomonadota</taxon>
        <taxon>Gammaproteobacteria</taxon>
        <taxon>Cellvibrionales</taxon>
        <taxon>Microbulbiferaceae</taxon>
        <taxon>Microbulbifer</taxon>
    </lineage>
</organism>
<proteinExistence type="predicted"/>
<dbReference type="SUPFAM" id="SSF64307">
    <property type="entry name" value="SirA-like"/>
    <property type="match status" value="1"/>
</dbReference>
<accession>A0ABW1YRN1</accession>
<keyword evidence="3" id="KW-1185">Reference proteome</keyword>
<dbReference type="Pfam" id="PF01206">
    <property type="entry name" value="TusA"/>
    <property type="match status" value="1"/>
</dbReference>
<evidence type="ECO:0000259" key="1">
    <source>
        <dbReference type="PROSITE" id="PS01148"/>
    </source>
</evidence>
<protein>
    <submittedName>
        <fullName evidence="2">Sulfurtransferase TusA family protein</fullName>
    </submittedName>
</protein>
<dbReference type="CDD" id="cd00291">
    <property type="entry name" value="SirA_YedF_YeeD"/>
    <property type="match status" value="1"/>
</dbReference>
<dbReference type="InterPro" id="IPR001455">
    <property type="entry name" value="TusA-like"/>
</dbReference>
<feature type="domain" description="UPF0033" evidence="1">
    <location>
        <begin position="22"/>
        <end position="46"/>
    </location>
</feature>